<evidence type="ECO:0000313" key="1">
    <source>
        <dbReference type="EMBL" id="GER53039.1"/>
    </source>
</evidence>
<evidence type="ECO:0000313" key="2">
    <source>
        <dbReference type="Proteomes" id="UP000325081"/>
    </source>
</evidence>
<dbReference type="Proteomes" id="UP000325081">
    <property type="component" value="Unassembled WGS sequence"/>
</dbReference>
<organism evidence="1 2">
    <name type="scientific">Striga asiatica</name>
    <name type="common">Asiatic witchweed</name>
    <name type="synonym">Buchnera asiatica</name>
    <dbReference type="NCBI Taxonomy" id="4170"/>
    <lineage>
        <taxon>Eukaryota</taxon>
        <taxon>Viridiplantae</taxon>
        <taxon>Streptophyta</taxon>
        <taxon>Embryophyta</taxon>
        <taxon>Tracheophyta</taxon>
        <taxon>Spermatophyta</taxon>
        <taxon>Magnoliopsida</taxon>
        <taxon>eudicotyledons</taxon>
        <taxon>Gunneridae</taxon>
        <taxon>Pentapetalae</taxon>
        <taxon>asterids</taxon>
        <taxon>lamiids</taxon>
        <taxon>Lamiales</taxon>
        <taxon>Orobanchaceae</taxon>
        <taxon>Buchnereae</taxon>
        <taxon>Striga</taxon>
    </lineage>
</organism>
<dbReference type="EMBL" id="BKCP01010514">
    <property type="protein sequence ID" value="GER53039.1"/>
    <property type="molecule type" value="Genomic_DNA"/>
</dbReference>
<reference evidence="2" key="1">
    <citation type="journal article" date="2019" name="Curr. Biol.">
        <title>Genome Sequence of Striga asiatica Provides Insight into the Evolution of Plant Parasitism.</title>
        <authorList>
            <person name="Yoshida S."/>
            <person name="Kim S."/>
            <person name="Wafula E.K."/>
            <person name="Tanskanen J."/>
            <person name="Kim Y.M."/>
            <person name="Honaas L."/>
            <person name="Yang Z."/>
            <person name="Spallek T."/>
            <person name="Conn C.E."/>
            <person name="Ichihashi Y."/>
            <person name="Cheong K."/>
            <person name="Cui S."/>
            <person name="Der J.P."/>
            <person name="Gundlach H."/>
            <person name="Jiao Y."/>
            <person name="Hori C."/>
            <person name="Ishida J.K."/>
            <person name="Kasahara H."/>
            <person name="Kiba T."/>
            <person name="Kim M.S."/>
            <person name="Koo N."/>
            <person name="Laohavisit A."/>
            <person name="Lee Y.H."/>
            <person name="Lumba S."/>
            <person name="McCourt P."/>
            <person name="Mortimer J.C."/>
            <person name="Mutuku J.M."/>
            <person name="Nomura T."/>
            <person name="Sasaki-Sekimoto Y."/>
            <person name="Seto Y."/>
            <person name="Wang Y."/>
            <person name="Wakatake T."/>
            <person name="Sakakibara H."/>
            <person name="Demura T."/>
            <person name="Yamaguchi S."/>
            <person name="Yoneyama K."/>
            <person name="Manabe R.I."/>
            <person name="Nelson D.C."/>
            <person name="Schulman A.H."/>
            <person name="Timko M.P."/>
            <person name="dePamphilis C.W."/>
            <person name="Choi D."/>
            <person name="Shirasu K."/>
        </authorList>
    </citation>
    <scope>NUCLEOTIDE SEQUENCE [LARGE SCALE GENOMIC DNA]</scope>
    <source>
        <strain evidence="2">cv. UVA1</strain>
    </source>
</reference>
<dbReference type="GO" id="GO:0016740">
    <property type="term" value="F:transferase activity"/>
    <property type="evidence" value="ECO:0007669"/>
    <property type="project" value="UniProtKB-KW"/>
</dbReference>
<sequence>MPRRIWWRDIRVRRASIMAPRRSWISATASMTGPRPWSCMAWWSGLSGTSFAIKLSMASALPVVGLHLYPKPLELSHHLLDIVTELRNHRGPSIIVRRARPASCDPPLGRIGPDKPIILFLDDVVKVGVDLVSKLLHGGRILRDFYVLVRLMHLTVQLIHALHVLFHIVHFLGEHLHTVRAGPHAARLDVGGRFSGIFDVNLERAVKRATWIEIHLNDLTRIFVFLREGKLLMELDSLIYGK</sequence>
<protein>
    <submittedName>
        <fullName evidence="1">Glucans biosynthesis glucosyltransferase H</fullName>
    </submittedName>
</protein>
<gene>
    <name evidence="1" type="ORF">STAS_30525</name>
</gene>
<accession>A0A5A7R6B7</accession>
<comment type="caution">
    <text evidence="1">The sequence shown here is derived from an EMBL/GenBank/DDBJ whole genome shotgun (WGS) entry which is preliminary data.</text>
</comment>
<proteinExistence type="predicted"/>
<dbReference type="AlphaFoldDB" id="A0A5A7R6B7"/>
<keyword evidence="2" id="KW-1185">Reference proteome</keyword>
<name>A0A5A7R6B7_STRAF</name>
<keyword evidence="1" id="KW-0808">Transferase</keyword>